<dbReference type="InterPro" id="IPR014628">
    <property type="entry name" value="Man6P_isomerase_Firm_short"/>
</dbReference>
<evidence type="ECO:0000313" key="10">
    <source>
        <dbReference type="Proteomes" id="UP000483286"/>
    </source>
</evidence>
<evidence type="ECO:0000256" key="3">
    <source>
        <dbReference type="ARBA" id="ARBA00029741"/>
    </source>
</evidence>
<evidence type="ECO:0000259" key="7">
    <source>
        <dbReference type="Pfam" id="PF20511"/>
    </source>
</evidence>
<evidence type="ECO:0000256" key="5">
    <source>
        <dbReference type="PIRSR" id="PIRSR036894-1"/>
    </source>
</evidence>
<dbReference type="RefSeq" id="WP_157458410.1">
    <property type="nucleotide sequence ID" value="NZ_WQLB01000006.1"/>
</dbReference>
<dbReference type="CDD" id="cd07010">
    <property type="entry name" value="cupin_PMI_type_I_N_bac"/>
    <property type="match status" value="1"/>
</dbReference>
<dbReference type="PIRSF" id="PIRSF036894">
    <property type="entry name" value="PMI_Firm_short"/>
    <property type="match status" value="1"/>
</dbReference>
<dbReference type="PANTHER" id="PTHR42742:SF3">
    <property type="entry name" value="FRUCTOKINASE"/>
    <property type="match status" value="1"/>
</dbReference>
<dbReference type="Pfam" id="PF20511">
    <property type="entry name" value="PMI_typeI_cat"/>
    <property type="match status" value="1"/>
</dbReference>
<dbReference type="GO" id="GO:0004476">
    <property type="term" value="F:mannose-6-phosphate isomerase activity"/>
    <property type="evidence" value="ECO:0007669"/>
    <property type="project" value="InterPro"/>
</dbReference>
<feature type="domain" description="Phosphomannose isomerase type I catalytic" evidence="7">
    <location>
        <begin position="9"/>
        <end position="106"/>
    </location>
</feature>
<dbReference type="InterPro" id="IPR051804">
    <property type="entry name" value="Carb_Metab_Reg_Kinase/Isom"/>
</dbReference>
<dbReference type="EMBL" id="WQLB01000006">
    <property type="protein sequence ID" value="MVN86341.1"/>
    <property type="molecule type" value="Genomic_DNA"/>
</dbReference>
<dbReference type="GO" id="GO:0008270">
    <property type="term" value="F:zinc ion binding"/>
    <property type="evidence" value="ECO:0007669"/>
    <property type="project" value="InterPro"/>
</dbReference>
<dbReference type="Proteomes" id="UP000483286">
    <property type="component" value="Unassembled WGS sequence"/>
</dbReference>
<gene>
    <name evidence="9" type="ORF">GO986_06140</name>
</gene>
<keyword evidence="2 5" id="KW-0862">Zinc</keyword>
<keyword evidence="1 5" id="KW-0479">Metal-binding</keyword>
<feature type="binding site" evidence="5">
    <location>
        <position position="95"/>
    </location>
    <ligand>
        <name>Zn(2+)</name>
        <dbReference type="ChEBI" id="CHEBI:29105"/>
    </ligand>
</feature>
<evidence type="ECO:0000256" key="4">
    <source>
        <dbReference type="ARBA" id="ARBA00030762"/>
    </source>
</evidence>
<dbReference type="InterPro" id="IPR011051">
    <property type="entry name" value="RmlC_Cupin_sf"/>
</dbReference>
<evidence type="ECO:0000313" key="9">
    <source>
        <dbReference type="EMBL" id="MVN86341.1"/>
    </source>
</evidence>
<accession>A0A7C9LQ12</accession>
<organism evidence="9 10">
    <name type="scientific">Deinococcus arboris</name>
    <dbReference type="NCBI Taxonomy" id="2682977"/>
    <lineage>
        <taxon>Bacteria</taxon>
        <taxon>Thermotogati</taxon>
        <taxon>Deinococcota</taxon>
        <taxon>Deinococci</taxon>
        <taxon>Deinococcales</taxon>
        <taxon>Deinococcaceae</taxon>
        <taxon>Deinococcus</taxon>
    </lineage>
</organism>
<sequence>MAALPAFLPLTPRFHPRVWGGTRLAPVSPDGTPIGEAWLADGQSVVASGPQAGQTVQALMTAEPHALLGQPNARGTFPLLIKLLDCQDWLSVQVHPNDDEAHALVSPGERGKTEAWHVLEVEKEGALLAGVTAGTTPEALAEAIQEGHVLTYCERHHPAPGDTLLIPAGTLHALGPGLLIYEVQQASDTTYRVYDWDRPASAGRTLHLEESVRVTKPEAQAQWTPASTSAGVGELTACEFFTLRGVTGDSTLTLGGRCALVTAVEGEVTLTAGTETLTLTSYDTALIPAATGDVQVTGRGRVLVAQEGPQD</sequence>
<feature type="active site" evidence="6">
    <location>
        <position position="192"/>
    </location>
</feature>
<keyword evidence="10" id="KW-1185">Reference proteome</keyword>
<comment type="caution">
    <text evidence="9">The sequence shown here is derived from an EMBL/GenBank/DDBJ whole genome shotgun (WGS) entry which is preliminary data.</text>
</comment>
<evidence type="ECO:0000259" key="8">
    <source>
        <dbReference type="Pfam" id="PF21621"/>
    </source>
</evidence>
<dbReference type="Gene3D" id="2.60.120.10">
    <property type="entry name" value="Jelly Rolls"/>
    <property type="match status" value="2"/>
</dbReference>
<dbReference type="SUPFAM" id="SSF51182">
    <property type="entry name" value="RmlC-like cupins"/>
    <property type="match status" value="1"/>
</dbReference>
<dbReference type="InterPro" id="IPR014710">
    <property type="entry name" value="RmlC-like_jellyroll"/>
</dbReference>
<feature type="binding site" evidence="5">
    <location>
        <position position="172"/>
    </location>
    <ligand>
        <name>Zn(2+)</name>
        <dbReference type="ChEBI" id="CHEBI:29105"/>
    </ligand>
</feature>
<dbReference type="Pfam" id="PF21621">
    <property type="entry name" value="MPI_cupin_dom"/>
    <property type="match status" value="1"/>
</dbReference>
<keyword evidence="9" id="KW-0413">Isomerase</keyword>
<evidence type="ECO:0000256" key="2">
    <source>
        <dbReference type="ARBA" id="ARBA00022833"/>
    </source>
</evidence>
<evidence type="ECO:0000256" key="1">
    <source>
        <dbReference type="ARBA" id="ARBA00022723"/>
    </source>
</evidence>
<feature type="binding site" evidence="5">
    <location>
        <position position="114"/>
    </location>
    <ligand>
        <name>Zn(2+)</name>
        <dbReference type="ChEBI" id="CHEBI:29105"/>
    </ligand>
</feature>
<protein>
    <recommendedName>
        <fullName evidence="3">Phosphohexomutase</fullName>
    </recommendedName>
    <alternativeName>
        <fullName evidence="4">Phosphomannose isomerase</fullName>
    </alternativeName>
</protein>
<evidence type="ECO:0000256" key="6">
    <source>
        <dbReference type="PIRSR" id="PIRSR036894-2"/>
    </source>
</evidence>
<proteinExistence type="predicted"/>
<dbReference type="InterPro" id="IPR046457">
    <property type="entry name" value="PMI_typeI_cat"/>
</dbReference>
<name>A0A7C9LQ12_9DEIO</name>
<dbReference type="GO" id="GO:0005975">
    <property type="term" value="P:carbohydrate metabolic process"/>
    <property type="evidence" value="ECO:0007669"/>
    <property type="project" value="InterPro"/>
</dbReference>
<dbReference type="InterPro" id="IPR049071">
    <property type="entry name" value="MPI_cupin_dom"/>
</dbReference>
<reference evidence="9 10" key="1">
    <citation type="submission" date="2019-12" db="EMBL/GenBank/DDBJ databases">
        <title>Deinococcus sp. HMF7620 Genome sequencing and assembly.</title>
        <authorList>
            <person name="Kang H."/>
            <person name="Kim H."/>
            <person name="Joh K."/>
        </authorList>
    </citation>
    <scope>NUCLEOTIDE SEQUENCE [LARGE SCALE GENOMIC DNA]</scope>
    <source>
        <strain evidence="9 10">HMF7620</strain>
    </source>
</reference>
<dbReference type="AlphaFoldDB" id="A0A7C9LQ12"/>
<comment type="cofactor">
    <cofactor evidence="5">
        <name>Zn(2+)</name>
        <dbReference type="ChEBI" id="CHEBI:29105"/>
    </cofactor>
    <text evidence="5">Binds 1 zinc ion per subunit.</text>
</comment>
<dbReference type="PANTHER" id="PTHR42742">
    <property type="entry name" value="TRANSCRIPTIONAL REPRESSOR MPRA"/>
    <property type="match status" value="1"/>
</dbReference>
<feature type="domain" description="Mannose-6-phosphate isomerase cupin" evidence="8">
    <location>
        <begin position="237"/>
        <end position="304"/>
    </location>
</feature>